<reference evidence="3" key="1">
    <citation type="submission" date="2015-12" db="EMBL/GenBank/DDBJ databases">
        <title>Update maize B73 reference genome by single molecule sequencing technologies.</title>
        <authorList>
            <consortium name="Maize Genome Sequencing Project"/>
            <person name="Ware D."/>
        </authorList>
    </citation>
    <scope>NUCLEOTIDE SEQUENCE [LARGE SCALE GENOMIC DNA]</scope>
    <source>
        <tissue evidence="3">Seedling</tissue>
    </source>
</reference>
<evidence type="ECO:0000256" key="1">
    <source>
        <dbReference type="SAM" id="MobiDB-lite"/>
    </source>
</evidence>
<dbReference type="AlphaFoldDB" id="A0A1D6KW67"/>
<name>A0A1D6KW67_MAIZE</name>
<keyword evidence="2" id="KW-0812">Transmembrane</keyword>
<protein>
    <submittedName>
        <fullName evidence="3">Uncharacterized protein</fullName>
    </submittedName>
</protein>
<proteinExistence type="predicted"/>
<dbReference type="STRING" id="4577.A0A1D6KW67"/>
<gene>
    <name evidence="3" type="ORF">ZEAMMB73_Zm00001d033084</name>
</gene>
<dbReference type="EMBL" id="CM007647">
    <property type="protein sequence ID" value="ONM06723.1"/>
    <property type="molecule type" value="Genomic_DNA"/>
</dbReference>
<keyword evidence="2" id="KW-0472">Membrane</keyword>
<organism evidence="3">
    <name type="scientific">Zea mays</name>
    <name type="common">Maize</name>
    <dbReference type="NCBI Taxonomy" id="4577"/>
    <lineage>
        <taxon>Eukaryota</taxon>
        <taxon>Viridiplantae</taxon>
        <taxon>Streptophyta</taxon>
        <taxon>Embryophyta</taxon>
        <taxon>Tracheophyta</taxon>
        <taxon>Spermatophyta</taxon>
        <taxon>Magnoliopsida</taxon>
        <taxon>Liliopsida</taxon>
        <taxon>Poales</taxon>
        <taxon>Poaceae</taxon>
        <taxon>PACMAD clade</taxon>
        <taxon>Panicoideae</taxon>
        <taxon>Andropogonodae</taxon>
        <taxon>Andropogoneae</taxon>
        <taxon>Tripsacinae</taxon>
        <taxon>Zea</taxon>
    </lineage>
</organism>
<dbReference type="InParanoid" id="A0A1D6KW67"/>
<accession>A0A1D6KW67</accession>
<evidence type="ECO:0000313" key="3">
    <source>
        <dbReference type="EMBL" id="ONM06723.1"/>
    </source>
</evidence>
<dbReference type="ExpressionAtlas" id="A0A1D6KW67">
    <property type="expression patterns" value="baseline and differential"/>
</dbReference>
<sequence length="141" mass="14706">MEGGGSNTPFYRGNSTALATNPSAAAAAAAAVFLFLAFSSPNLHAVSLLPPRNGEQNGAQKGDREAAIDAEIVRVNDLPAHSSYAIHRMKVLNKLRHLLSIKARKEPEGSRIGRGSAGKERGRKGTPKSQAGTGAGYIEVG</sequence>
<feature type="region of interest" description="Disordered" evidence="1">
    <location>
        <begin position="105"/>
        <end position="141"/>
    </location>
</feature>
<evidence type="ECO:0000256" key="2">
    <source>
        <dbReference type="SAM" id="Phobius"/>
    </source>
</evidence>
<keyword evidence="2" id="KW-1133">Transmembrane helix</keyword>
<dbReference type="IntAct" id="A0A1D6KW67">
    <property type="interactions" value="5"/>
</dbReference>
<feature type="transmembrane region" description="Helical" evidence="2">
    <location>
        <begin position="20"/>
        <end position="38"/>
    </location>
</feature>